<feature type="transmembrane region" description="Helical" evidence="7">
    <location>
        <begin position="51"/>
        <end position="70"/>
    </location>
</feature>
<evidence type="ECO:0000256" key="3">
    <source>
        <dbReference type="ARBA" id="ARBA00022475"/>
    </source>
</evidence>
<keyword evidence="4 7" id="KW-0812">Transmembrane</keyword>
<keyword evidence="9" id="KW-1185">Reference proteome</keyword>
<name>A0ABX9Q697_9BACT</name>
<evidence type="ECO:0000256" key="7">
    <source>
        <dbReference type="SAM" id="Phobius"/>
    </source>
</evidence>
<comment type="subcellular location">
    <subcellularLocation>
        <location evidence="1">Cell membrane</location>
        <topology evidence="1">Multi-pass membrane protein</topology>
    </subcellularLocation>
</comment>
<dbReference type="EMBL" id="RAWI01001089">
    <property type="protein sequence ID" value="RKH81041.1"/>
    <property type="molecule type" value="Genomic_DNA"/>
</dbReference>
<dbReference type="InterPro" id="IPR018383">
    <property type="entry name" value="UPF0324_pro"/>
</dbReference>
<dbReference type="PANTHER" id="PTHR30106">
    <property type="entry name" value="INNER MEMBRANE PROTEIN YEIH-RELATED"/>
    <property type="match status" value="1"/>
</dbReference>
<dbReference type="PANTHER" id="PTHR30106:SF1">
    <property type="entry name" value="UPF0324 MEMBRANE PROTEIN FN0533"/>
    <property type="match status" value="1"/>
</dbReference>
<reference evidence="8 9" key="1">
    <citation type="submission" date="2018-09" db="EMBL/GenBank/DDBJ databases">
        <authorList>
            <person name="Livingstone P.G."/>
            <person name="Whitworth D.E."/>
        </authorList>
    </citation>
    <scope>NUCLEOTIDE SEQUENCE [LARGE SCALE GENOMIC DNA]</scope>
    <source>
        <strain evidence="8 9">CA031B</strain>
    </source>
</reference>
<sequence>IHDTSSVVGASAKFGPEALQLATTVKLARALWIIPVALGTAALFRTGNRNISIPYFIGLFILAMIAHTYLPAIEPVAGILVHLAHTGLTLTLFLIGAGLSAKVIRAVGWKPMAQGVVLWILISVVSLYAILHV</sequence>
<feature type="transmembrane region" description="Helical" evidence="7">
    <location>
        <begin position="27"/>
        <end position="44"/>
    </location>
</feature>
<keyword evidence="6 7" id="KW-0472">Membrane</keyword>
<comment type="similarity">
    <text evidence="2">Belongs to the UPF0324 family.</text>
</comment>
<evidence type="ECO:0000256" key="6">
    <source>
        <dbReference type="ARBA" id="ARBA00023136"/>
    </source>
</evidence>
<evidence type="ECO:0000256" key="1">
    <source>
        <dbReference type="ARBA" id="ARBA00004651"/>
    </source>
</evidence>
<dbReference type="Pfam" id="PF03601">
    <property type="entry name" value="Cons_hypoth698"/>
    <property type="match status" value="1"/>
</dbReference>
<evidence type="ECO:0000313" key="8">
    <source>
        <dbReference type="EMBL" id="RKH81041.1"/>
    </source>
</evidence>
<evidence type="ECO:0000256" key="4">
    <source>
        <dbReference type="ARBA" id="ARBA00022692"/>
    </source>
</evidence>
<comment type="caution">
    <text evidence="8">The sequence shown here is derived from an EMBL/GenBank/DDBJ whole genome shotgun (WGS) entry which is preliminary data.</text>
</comment>
<keyword evidence="3" id="KW-1003">Cell membrane</keyword>
<dbReference type="Proteomes" id="UP000278907">
    <property type="component" value="Unassembled WGS sequence"/>
</dbReference>
<organism evidence="8 9">
    <name type="scientific">Corallococcus praedator</name>
    <dbReference type="NCBI Taxonomy" id="2316724"/>
    <lineage>
        <taxon>Bacteria</taxon>
        <taxon>Pseudomonadati</taxon>
        <taxon>Myxococcota</taxon>
        <taxon>Myxococcia</taxon>
        <taxon>Myxococcales</taxon>
        <taxon>Cystobacterineae</taxon>
        <taxon>Myxococcaceae</taxon>
        <taxon>Corallococcus</taxon>
    </lineage>
</organism>
<evidence type="ECO:0000256" key="5">
    <source>
        <dbReference type="ARBA" id="ARBA00022989"/>
    </source>
</evidence>
<feature type="transmembrane region" description="Helical" evidence="7">
    <location>
        <begin position="111"/>
        <end position="131"/>
    </location>
</feature>
<keyword evidence="5 7" id="KW-1133">Transmembrane helix</keyword>
<feature type="non-terminal residue" evidence="8">
    <location>
        <position position="1"/>
    </location>
</feature>
<evidence type="ECO:0000313" key="9">
    <source>
        <dbReference type="Proteomes" id="UP000278907"/>
    </source>
</evidence>
<proteinExistence type="inferred from homology"/>
<feature type="transmembrane region" description="Helical" evidence="7">
    <location>
        <begin position="76"/>
        <end position="99"/>
    </location>
</feature>
<gene>
    <name evidence="8" type="ORF">D7Y13_43160</name>
</gene>
<protein>
    <submittedName>
        <fullName evidence="8">Sulfate exporter family transporter</fullName>
    </submittedName>
</protein>
<evidence type="ECO:0000256" key="2">
    <source>
        <dbReference type="ARBA" id="ARBA00007977"/>
    </source>
</evidence>
<accession>A0ABX9Q697</accession>